<evidence type="ECO:0000313" key="2">
    <source>
        <dbReference type="Proteomes" id="UP001189429"/>
    </source>
</evidence>
<evidence type="ECO:0008006" key="3">
    <source>
        <dbReference type="Google" id="ProtNLM"/>
    </source>
</evidence>
<organism evidence="1 2">
    <name type="scientific">Prorocentrum cordatum</name>
    <dbReference type="NCBI Taxonomy" id="2364126"/>
    <lineage>
        <taxon>Eukaryota</taxon>
        <taxon>Sar</taxon>
        <taxon>Alveolata</taxon>
        <taxon>Dinophyceae</taxon>
        <taxon>Prorocentrales</taxon>
        <taxon>Prorocentraceae</taxon>
        <taxon>Prorocentrum</taxon>
    </lineage>
</organism>
<protein>
    <recommendedName>
        <fullName evidence="3">Cleavage and polyadenylation specificity factor 100 kDa subunit</fullName>
    </recommendedName>
</protein>
<proteinExistence type="predicted"/>
<dbReference type="EMBL" id="CAUYUJ010014345">
    <property type="protein sequence ID" value="CAK0840040.1"/>
    <property type="molecule type" value="Genomic_DNA"/>
</dbReference>
<evidence type="ECO:0000313" key="1">
    <source>
        <dbReference type="EMBL" id="CAK0840040.1"/>
    </source>
</evidence>
<sequence length="288" mass="31902">FDVITIMMDPLADLDDWIKRAGKKWFENFGRARVTKRPREHKGLPMPKRTRDDTGAAFIRMRNAITSSLSGPVGDILPKQESAVTLGDLSDKQLEEMLFNQKKIDKAKVTKARKRVLLQKKQEDIAGSCIFSLDVIPLPQARPAGLGALQVEQLLEADIIVTEHLDRAPCHVLLSAGLHGASLATPAYISSNGHQGACLGYFKATSVKRKIYVTHGFMNTHFEAASALCESLRVVDCKWATNRVEELLRYIGPDVPQRDRRQREVLAFMTSGEIAAEDLAKALALNGV</sequence>
<feature type="non-terminal residue" evidence="1">
    <location>
        <position position="1"/>
    </location>
</feature>
<comment type="caution">
    <text evidence="1">The sequence shown here is derived from an EMBL/GenBank/DDBJ whole genome shotgun (WGS) entry which is preliminary data.</text>
</comment>
<dbReference type="Proteomes" id="UP001189429">
    <property type="component" value="Unassembled WGS sequence"/>
</dbReference>
<keyword evidence="2" id="KW-1185">Reference proteome</keyword>
<feature type="non-terminal residue" evidence="1">
    <location>
        <position position="288"/>
    </location>
</feature>
<reference evidence="1" key="1">
    <citation type="submission" date="2023-10" db="EMBL/GenBank/DDBJ databases">
        <authorList>
            <person name="Chen Y."/>
            <person name="Shah S."/>
            <person name="Dougan E. K."/>
            <person name="Thang M."/>
            <person name="Chan C."/>
        </authorList>
    </citation>
    <scope>NUCLEOTIDE SEQUENCE [LARGE SCALE GENOMIC DNA]</scope>
</reference>
<name>A0ABN9T4T5_9DINO</name>
<accession>A0ABN9T4T5</accession>
<gene>
    <name evidence="1" type="ORF">PCOR1329_LOCUS35575</name>
</gene>